<dbReference type="InterPro" id="IPR016161">
    <property type="entry name" value="Ald_DH/histidinol_DH"/>
</dbReference>
<evidence type="ECO:0000259" key="6">
    <source>
        <dbReference type="Pfam" id="PF00171"/>
    </source>
</evidence>
<feature type="active site" evidence="4">
    <location>
        <position position="263"/>
    </location>
</feature>
<dbReference type="PANTHER" id="PTHR11699">
    <property type="entry name" value="ALDEHYDE DEHYDROGENASE-RELATED"/>
    <property type="match status" value="1"/>
</dbReference>
<dbReference type="InterPro" id="IPR016160">
    <property type="entry name" value="Ald_DH_CS_CYS"/>
</dbReference>
<evidence type="ECO:0000313" key="7">
    <source>
        <dbReference type="EMBL" id="QPC44395.1"/>
    </source>
</evidence>
<protein>
    <submittedName>
        <fullName evidence="7">Aldehyde dehydrogenase family protein</fullName>
    </submittedName>
</protein>
<dbReference type="EMBL" id="CP058214">
    <property type="protein sequence ID" value="QPC44395.1"/>
    <property type="molecule type" value="Genomic_DNA"/>
</dbReference>
<sequence>MFANDELKALMAPFWGERDEAASYVAGEFLAGEGEPVEVADPATGKPAMRFRDAGASVAARAAAAAHEAWPHWWAMTHAARGRIMQKAARAIEAEADTLARIEAIAAGKPIRDTRVEVAKVVEMFEYYAGWCDKLHGDVIPVPTSHLNYTRHEPFGAVLQVTPWNAPVFTAGWQIAPAIAAGNAVVLKPSELTPLTSIALGVLVERAGTPTGLVNVLAGFGHTTGQAALEAPEIAKVVFVGSPATGAKIAATAAARVIPSVLELGGKSANIVFADADLGRAAVGAQAAIFAAAGQSCVAGSRLLVQESVYDRFVEAVAQAAARIRVGAPLDEETQVGPINNARQFGHVREMIAGALDEGGAYALDGFDPYPGDEGYFVRPTVLKGHNAMAAAREEIFGPVVMAIPFKDEEEAVAIANDTRFGLAGAVWTSDVARAHRVAAAVRAGTIWINSYKTIHVSSPFGGYGLSGYGRSSGLDALREYTQTKSVWVETAADPAIAFGYAPSLD</sequence>
<dbReference type="KEGG" id="kmn:HW532_17835"/>
<keyword evidence="8" id="KW-1185">Reference proteome</keyword>
<accession>A0A7S8C6P2</accession>
<organism evidence="7 8">
    <name type="scientific">Kaustia mangrovi</name>
    <dbReference type="NCBI Taxonomy" id="2593653"/>
    <lineage>
        <taxon>Bacteria</taxon>
        <taxon>Pseudomonadati</taxon>
        <taxon>Pseudomonadota</taxon>
        <taxon>Alphaproteobacteria</taxon>
        <taxon>Hyphomicrobiales</taxon>
        <taxon>Parvibaculaceae</taxon>
        <taxon>Kaustia</taxon>
    </lineage>
</organism>
<dbReference type="AlphaFoldDB" id="A0A7S8C6P2"/>
<keyword evidence="3" id="KW-0558">Oxidation</keyword>
<dbReference type="GO" id="GO:0016620">
    <property type="term" value="F:oxidoreductase activity, acting on the aldehyde or oxo group of donors, NAD or NADP as acceptor"/>
    <property type="evidence" value="ECO:0007669"/>
    <property type="project" value="InterPro"/>
</dbReference>
<dbReference type="FunFam" id="3.40.605.10:FF:000007">
    <property type="entry name" value="NAD/NADP-dependent betaine aldehyde dehydrogenase"/>
    <property type="match status" value="1"/>
</dbReference>
<dbReference type="RefSeq" id="WP_213161765.1">
    <property type="nucleotide sequence ID" value="NZ_CP058214.1"/>
</dbReference>
<dbReference type="InterPro" id="IPR016162">
    <property type="entry name" value="Ald_DH_N"/>
</dbReference>
<feature type="domain" description="Aldehyde dehydrogenase" evidence="6">
    <location>
        <begin position="31"/>
        <end position="487"/>
    </location>
</feature>
<dbReference type="Gene3D" id="3.40.605.10">
    <property type="entry name" value="Aldehyde Dehydrogenase, Chain A, domain 1"/>
    <property type="match status" value="1"/>
</dbReference>
<dbReference type="Gene3D" id="3.40.309.10">
    <property type="entry name" value="Aldehyde Dehydrogenase, Chain A, domain 2"/>
    <property type="match status" value="1"/>
</dbReference>
<evidence type="ECO:0000256" key="3">
    <source>
        <dbReference type="ARBA" id="ARBA00023097"/>
    </source>
</evidence>
<dbReference type="InterPro" id="IPR015590">
    <property type="entry name" value="Aldehyde_DH_dom"/>
</dbReference>
<dbReference type="Pfam" id="PF00171">
    <property type="entry name" value="Aldedh"/>
    <property type="match status" value="1"/>
</dbReference>
<dbReference type="InterPro" id="IPR016163">
    <property type="entry name" value="Ald_DH_C"/>
</dbReference>
<gene>
    <name evidence="7" type="ORF">HW532_17835</name>
</gene>
<reference evidence="7 8" key="1">
    <citation type="submission" date="2020-06" db="EMBL/GenBank/DDBJ databases">
        <title>Genome sequence of 2 isolates from Red Sea Mangroves.</title>
        <authorList>
            <person name="Sefrji F."/>
            <person name="Michoud G."/>
            <person name="Merlino G."/>
            <person name="Daffonchio D."/>
        </authorList>
    </citation>
    <scope>NUCLEOTIDE SEQUENCE [LARGE SCALE GENOMIC DNA]</scope>
    <source>
        <strain evidence="7 8">R1DC25</strain>
    </source>
</reference>
<evidence type="ECO:0000256" key="5">
    <source>
        <dbReference type="RuleBase" id="RU003345"/>
    </source>
</evidence>
<name>A0A7S8C6P2_9HYPH</name>
<evidence type="ECO:0000256" key="2">
    <source>
        <dbReference type="ARBA" id="ARBA00023002"/>
    </source>
</evidence>
<evidence type="ECO:0000313" key="8">
    <source>
        <dbReference type="Proteomes" id="UP000593594"/>
    </source>
</evidence>
<dbReference type="PROSITE" id="PS00070">
    <property type="entry name" value="ALDEHYDE_DEHYDR_CYS"/>
    <property type="match status" value="1"/>
</dbReference>
<evidence type="ECO:0000256" key="4">
    <source>
        <dbReference type="PROSITE-ProRule" id="PRU10007"/>
    </source>
</evidence>
<dbReference type="PROSITE" id="PS00687">
    <property type="entry name" value="ALDEHYDE_DEHYDR_GLU"/>
    <property type="match status" value="1"/>
</dbReference>
<dbReference type="SUPFAM" id="SSF53720">
    <property type="entry name" value="ALDH-like"/>
    <property type="match status" value="1"/>
</dbReference>
<dbReference type="Proteomes" id="UP000593594">
    <property type="component" value="Chromosome"/>
</dbReference>
<dbReference type="FunFam" id="3.40.309.10:FF:000012">
    <property type="entry name" value="Betaine aldehyde dehydrogenase"/>
    <property type="match status" value="1"/>
</dbReference>
<comment type="similarity">
    <text evidence="1 5">Belongs to the aldehyde dehydrogenase family.</text>
</comment>
<keyword evidence="2 5" id="KW-0560">Oxidoreductase</keyword>
<proteinExistence type="inferred from homology"/>
<dbReference type="InterPro" id="IPR029510">
    <property type="entry name" value="Ald_DH_CS_GLU"/>
</dbReference>
<evidence type="ECO:0000256" key="1">
    <source>
        <dbReference type="ARBA" id="ARBA00009986"/>
    </source>
</evidence>